<sequence length="99" mass="11228">MITPTTASQQTKIAFVDQIPNQQHYNSKNNNVNPHNDENTNNLAKNDTKDYCYNSIEKKTIKHAENYFDSTDNTHNIEDQDDLSAPENDEADVLDLSGV</sequence>
<feature type="region of interest" description="Disordered" evidence="1">
    <location>
        <begin position="23"/>
        <end position="46"/>
    </location>
</feature>
<gene>
    <name evidence="2" type="ORF">PINE0816_LOCUS16179</name>
</gene>
<dbReference type="AlphaFoldDB" id="A0A7S0GHH5"/>
<evidence type="ECO:0000256" key="1">
    <source>
        <dbReference type="SAM" id="MobiDB-lite"/>
    </source>
</evidence>
<reference evidence="2" key="1">
    <citation type="submission" date="2021-01" db="EMBL/GenBank/DDBJ databases">
        <authorList>
            <person name="Corre E."/>
            <person name="Pelletier E."/>
            <person name="Niang G."/>
            <person name="Scheremetjew M."/>
            <person name="Finn R."/>
            <person name="Kale V."/>
            <person name="Holt S."/>
            <person name="Cochrane G."/>
            <person name="Meng A."/>
            <person name="Brown T."/>
            <person name="Cohen L."/>
        </authorList>
    </citation>
    <scope>NUCLEOTIDE SEQUENCE</scope>
    <source>
        <strain evidence="2">CCAP1064/1</strain>
    </source>
</reference>
<dbReference type="EMBL" id="HBEL01034392">
    <property type="protein sequence ID" value="CAD8420044.1"/>
    <property type="molecule type" value="Transcribed_RNA"/>
</dbReference>
<evidence type="ECO:0000313" key="2">
    <source>
        <dbReference type="EMBL" id="CAD8420044.1"/>
    </source>
</evidence>
<feature type="region of interest" description="Disordered" evidence="1">
    <location>
        <begin position="70"/>
        <end position="99"/>
    </location>
</feature>
<accession>A0A7S0GHH5</accession>
<feature type="compositionally biased region" description="Acidic residues" evidence="1">
    <location>
        <begin position="79"/>
        <end position="93"/>
    </location>
</feature>
<protein>
    <submittedName>
        <fullName evidence="2">Uncharacterized protein</fullName>
    </submittedName>
</protein>
<feature type="compositionally biased region" description="Polar residues" evidence="1">
    <location>
        <begin position="23"/>
        <end position="45"/>
    </location>
</feature>
<organism evidence="2">
    <name type="scientific">Proboscia inermis</name>
    <dbReference type="NCBI Taxonomy" id="420281"/>
    <lineage>
        <taxon>Eukaryota</taxon>
        <taxon>Sar</taxon>
        <taxon>Stramenopiles</taxon>
        <taxon>Ochrophyta</taxon>
        <taxon>Bacillariophyta</taxon>
        <taxon>Coscinodiscophyceae</taxon>
        <taxon>Rhizosoleniophycidae</taxon>
        <taxon>Rhizosoleniales</taxon>
        <taxon>Rhizosoleniaceae</taxon>
        <taxon>Proboscia</taxon>
    </lineage>
</organism>
<name>A0A7S0GHH5_9STRA</name>
<proteinExistence type="predicted"/>